<organism evidence="1 2">
    <name type="scientific">Babesia ovata</name>
    <dbReference type="NCBI Taxonomy" id="189622"/>
    <lineage>
        <taxon>Eukaryota</taxon>
        <taxon>Sar</taxon>
        <taxon>Alveolata</taxon>
        <taxon>Apicomplexa</taxon>
        <taxon>Aconoidasida</taxon>
        <taxon>Piroplasmida</taxon>
        <taxon>Babesiidae</taxon>
        <taxon>Babesia</taxon>
    </lineage>
</organism>
<name>A0A2H6KF04_9APIC</name>
<protein>
    <submittedName>
        <fullName evidence="1">Vacuolar-sorting BRO1, putative</fullName>
    </submittedName>
</protein>
<sequence>MRSYTPAGNHVSSNETIEEPYLVPPSINRVCCFSVDPLCVNVLTPVDSYGAGDEVTKQMVQGVIASVEQPGYKKVSLAIIALPQEEDLIIQDGEMGIFAVDEVKNVHNSSDDILGDALQEDGVKLHEDREVERAPLSITEEQIAVEKPQPDISAHLDMKSTRIRRQMKRRRKGIRVKRRKSRVTDMCASPVPDRQYGTRGIKASIKQGINRVQSCHIAAASHGEDMRPESVVKHLKRATQLLLKRKKRTCVYVAREFDELRQTIETKFHLVLCRCQERWNSVNATYIKSQRLDEITGGIRDDLKLPPLERLVKQLPEPIRLQHAPNVDLCTTTLDRFDSGRQIMNIITK</sequence>
<keyword evidence="2" id="KW-1185">Reference proteome</keyword>
<dbReference type="Proteomes" id="UP000236319">
    <property type="component" value="Unassembled WGS sequence"/>
</dbReference>
<dbReference type="GeneID" id="39875353"/>
<dbReference type="RefSeq" id="XP_028867826.1">
    <property type="nucleotide sequence ID" value="XM_029011993.1"/>
</dbReference>
<gene>
    <name evidence="1" type="ORF">BOVATA_030760</name>
</gene>
<evidence type="ECO:0000313" key="2">
    <source>
        <dbReference type="Proteomes" id="UP000236319"/>
    </source>
</evidence>
<dbReference type="OrthoDB" id="366427at2759"/>
<dbReference type="AlphaFoldDB" id="A0A2H6KF04"/>
<comment type="caution">
    <text evidence="1">The sequence shown here is derived from an EMBL/GenBank/DDBJ whole genome shotgun (WGS) entry which is preliminary data.</text>
</comment>
<reference evidence="1 2" key="1">
    <citation type="journal article" date="2017" name="BMC Genomics">
        <title>Whole-genome assembly of Babesia ovata and comparative genomics between closely related pathogens.</title>
        <authorList>
            <person name="Yamagishi J."/>
            <person name="Asada M."/>
            <person name="Hakimi H."/>
            <person name="Tanaka T.Q."/>
            <person name="Sugimoto C."/>
            <person name="Kawazu S."/>
        </authorList>
    </citation>
    <scope>NUCLEOTIDE SEQUENCE [LARGE SCALE GENOMIC DNA]</scope>
    <source>
        <strain evidence="1 2">Miyake</strain>
    </source>
</reference>
<proteinExistence type="predicted"/>
<dbReference type="EMBL" id="BDSA01000003">
    <property type="protein sequence ID" value="GBE61583.1"/>
    <property type="molecule type" value="Genomic_DNA"/>
</dbReference>
<accession>A0A2H6KF04</accession>
<evidence type="ECO:0000313" key="1">
    <source>
        <dbReference type="EMBL" id="GBE61583.1"/>
    </source>
</evidence>
<dbReference type="VEuPathDB" id="PiroplasmaDB:BOVATA_030760"/>